<feature type="domain" description="Alpha-D-phosphohexomutase alpha/beta/alpha" evidence="4">
    <location>
        <begin position="69"/>
        <end position="173"/>
    </location>
</feature>
<dbReference type="InterPro" id="IPR050060">
    <property type="entry name" value="Phosphoglucosamine_mutase"/>
</dbReference>
<accession>A0A9D1PSF0</accession>
<dbReference type="PANTHER" id="PTHR42946">
    <property type="entry name" value="PHOSPHOHEXOSE MUTASE"/>
    <property type="match status" value="1"/>
</dbReference>
<proteinExistence type="inferred from homology"/>
<name>A0A9D1PSF0_9SPIO</name>
<comment type="cofactor">
    <cofactor evidence="1">
        <name>Mg(2+)</name>
        <dbReference type="ChEBI" id="CHEBI:18420"/>
    </cofactor>
</comment>
<evidence type="ECO:0000259" key="5">
    <source>
        <dbReference type="Pfam" id="PF02880"/>
    </source>
</evidence>
<dbReference type="Pfam" id="PF02878">
    <property type="entry name" value="PGM_PMM_I"/>
    <property type="match status" value="1"/>
</dbReference>
<dbReference type="InterPro" id="IPR005846">
    <property type="entry name" value="A-D-PHexomutase_a/b/a-III"/>
</dbReference>
<evidence type="ECO:0000256" key="3">
    <source>
        <dbReference type="ARBA" id="ARBA00022553"/>
    </source>
</evidence>
<dbReference type="InterPro" id="IPR016055">
    <property type="entry name" value="A-D-PHexomutase_a/b/a-I/II/III"/>
</dbReference>
<protein>
    <submittedName>
        <fullName evidence="6">Phosphoglucomutase</fullName>
    </submittedName>
</protein>
<keyword evidence="3" id="KW-0597">Phosphoprotein</keyword>
<dbReference type="InterPro" id="IPR005844">
    <property type="entry name" value="A-D-PHexomutase_a/b/a-I"/>
</dbReference>
<comment type="similarity">
    <text evidence="2">Belongs to the phosphohexose mutase family.</text>
</comment>
<sequence>MKYFDRTTGFTIADPTINPVKGLTCTKEDVLKSLDGYILSASGWRAVFAESKEDEDDTKKVRIEDLVITEAVTETFIEYLGVPRPRILIGVDARPTGQVLCDVAVRTLLSLGCDVTHLFFAAAPEIMAYSNAGFDGFFYISASHNPIGHNGFKFGVDGGVYNKSIIDKIIPMFLEKVNRDDVVSHAIKVISEADPDIYAEVLMKHDDDKIRAFDYYRQFVLRIATAHKLFRIPFGIVAEMNGSARSASIDIPYLNKMGAKVWAVNAQPRQIAHAIVPEGENLELCRKTLEEIHKKDSDYILGYVPDNDGDRGNFVYMKHSEGRADILNAQEVFALVALIDLAHQVMAGDKRPAIAVNGPTSNIIDEIASRLGAKVFRSDVGEANVVTLAEKLRSEEGYQVHICGEGSNGGNITHPAKVRDPMNSIMSIAKLYSIDGLYSFICSKFGIKDSEHVSIENVINALPRFTTTPAFSKDAVMRIKSTDFDALKLEYERIFLSEVDSYLKDGIAQYEVHQIEGIKEQIGLGPEFRNHPSTGGYKVIFSDSDGNFVAYIWLSKSKTEPVMRVMADVKGDNKALHDRLLSWQRSLVLRADDAVMAKKQ</sequence>
<dbReference type="EMBL" id="DXHU01000015">
    <property type="protein sequence ID" value="HIV98856.1"/>
    <property type="molecule type" value="Genomic_DNA"/>
</dbReference>
<dbReference type="GO" id="GO:0004615">
    <property type="term" value="F:phosphomannomutase activity"/>
    <property type="evidence" value="ECO:0007669"/>
    <property type="project" value="TreeGrafter"/>
</dbReference>
<reference evidence="6" key="1">
    <citation type="journal article" date="2021" name="PeerJ">
        <title>Extensive microbial diversity within the chicken gut microbiome revealed by metagenomics and culture.</title>
        <authorList>
            <person name="Gilroy R."/>
            <person name="Ravi A."/>
            <person name="Getino M."/>
            <person name="Pursley I."/>
            <person name="Horton D.L."/>
            <person name="Alikhan N.F."/>
            <person name="Baker D."/>
            <person name="Gharbi K."/>
            <person name="Hall N."/>
            <person name="Watson M."/>
            <person name="Adriaenssens E.M."/>
            <person name="Foster-Nyarko E."/>
            <person name="Jarju S."/>
            <person name="Secka A."/>
            <person name="Antonio M."/>
            <person name="Oren A."/>
            <person name="Chaudhuri R.R."/>
            <person name="La Ragione R."/>
            <person name="Hildebrand F."/>
            <person name="Pallen M.J."/>
        </authorList>
    </citation>
    <scope>NUCLEOTIDE SEQUENCE</scope>
    <source>
        <strain evidence="6">Gambia11-129</strain>
    </source>
</reference>
<dbReference type="PANTHER" id="PTHR42946:SF1">
    <property type="entry name" value="PHOSPHOGLUCOMUTASE (ALPHA-D-GLUCOSE-1,6-BISPHOSPHATE-DEPENDENT)"/>
    <property type="match status" value="1"/>
</dbReference>
<evidence type="ECO:0000256" key="1">
    <source>
        <dbReference type="ARBA" id="ARBA00001946"/>
    </source>
</evidence>
<dbReference type="GO" id="GO:0005975">
    <property type="term" value="P:carbohydrate metabolic process"/>
    <property type="evidence" value="ECO:0007669"/>
    <property type="project" value="InterPro"/>
</dbReference>
<dbReference type="Proteomes" id="UP000823936">
    <property type="component" value="Unassembled WGS sequence"/>
</dbReference>
<evidence type="ECO:0000313" key="6">
    <source>
        <dbReference type="EMBL" id="HIV98856.1"/>
    </source>
</evidence>
<organism evidence="6 7">
    <name type="scientific">Candidatus Ornithospirochaeta avicola</name>
    <dbReference type="NCBI Taxonomy" id="2840896"/>
    <lineage>
        <taxon>Bacteria</taxon>
        <taxon>Pseudomonadati</taxon>
        <taxon>Spirochaetota</taxon>
        <taxon>Spirochaetia</taxon>
        <taxon>Spirochaetales</taxon>
        <taxon>Spirochaetaceae</taxon>
        <taxon>Spirochaetaceae incertae sedis</taxon>
        <taxon>Candidatus Ornithospirochaeta</taxon>
    </lineage>
</organism>
<feature type="domain" description="Alpha-D-phosphohexomutase alpha/beta/alpha" evidence="5">
    <location>
        <begin position="349"/>
        <end position="431"/>
    </location>
</feature>
<reference evidence="6" key="2">
    <citation type="submission" date="2021-04" db="EMBL/GenBank/DDBJ databases">
        <authorList>
            <person name="Gilroy R."/>
        </authorList>
    </citation>
    <scope>NUCLEOTIDE SEQUENCE</scope>
    <source>
        <strain evidence="6">Gambia11-129</strain>
    </source>
</reference>
<evidence type="ECO:0000256" key="2">
    <source>
        <dbReference type="ARBA" id="ARBA00010231"/>
    </source>
</evidence>
<dbReference type="Gene3D" id="3.40.120.10">
    <property type="entry name" value="Alpha-D-Glucose-1,6-Bisphosphate, subunit A, domain 3"/>
    <property type="match status" value="3"/>
</dbReference>
<dbReference type="AlphaFoldDB" id="A0A9D1PSF0"/>
<evidence type="ECO:0000313" key="7">
    <source>
        <dbReference type="Proteomes" id="UP000823936"/>
    </source>
</evidence>
<gene>
    <name evidence="6" type="ORF">IAB12_03625</name>
</gene>
<comment type="caution">
    <text evidence="6">The sequence shown here is derived from an EMBL/GenBank/DDBJ whole genome shotgun (WGS) entry which is preliminary data.</text>
</comment>
<evidence type="ECO:0000259" key="4">
    <source>
        <dbReference type="Pfam" id="PF02878"/>
    </source>
</evidence>
<dbReference type="Pfam" id="PF02880">
    <property type="entry name" value="PGM_PMM_III"/>
    <property type="match status" value="1"/>
</dbReference>
<dbReference type="SUPFAM" id="SSF53738">
    <property type="entry name" value="Phosphoglucomutase, first 3 domains"/>
    <property type="match status" value="1"/>
</dbReference>